<feature type="region of interest" description="Disordered" evidence="7">
    <location>
        <begin position="1"/>
        <end position="23"/>
    </location>
</feature>
<evidence type="ECO:0000256" key="5">
    <source>
        <dbReference type="ARBA" id="ARBA00022989"/>
    </source>
</evidence>
<feature type="transmembrane region" description="Helical" evidence="8">
    <location>
        <begin position="201"/>
        <end position="220"/>
    </location>
</feature>
<dbReference type="Pfam" id="PF01566">
    <property type="entry name" value="Nramp"/>
    <property type="match status" value="1"/>
</dbReference>
<organism evidence="9 10">
    <name type="scientific">Gluconacetobacter johannae</name>
    <dbReference type="NCBI Taxonomy" id="112140"/>
    <lineage>
        <taxon>Bacteria</taxon>
        <taxon>Pseudomonadati</taxon>
        <taxon>Pseudomonadota</taxon>
        <taxon>Alphaproteobacteria</taxon>
        <taxon>Acetobacterales</taxon>
        <taxon>Acetobacteraceae</taxon>
        <taxon>Gluconacetobacter</taxon>
    </lineage>
</organism>
<dbReference type="GO" id="GO:0034755">
    <property type="term" value="P:iron ion transmembrane transport"/>
    <property type="evidence" value="ECO:0007669"/>
    <property type="project" value="TreeGrafter"/>
</dbReference>
<feature type="transmembrane region" description="Helical" evidence="8">
    <location>
        <begin position="98"/>
        <end position="116"/>
    </location>
</feature>
<dbReference type="PANTHER" id="PTHR11706:SF33">
    <property type="entry name" value="NATURAL RESISTANCE-ASSOCIATED MACROPHAGE PROTEIN 2"/>
    <property type="match status" value="1"/>
</dbReference>
<dbReference type="Proteomes" id="UP000561066">
    <property type="component" value="Unassembled WGS sequence"/>
</dbReference>
<evidence type="ECO:0000256" key="1">
    <source>
        <dbReference type="ARBA" id="ARBA00004141"/>
    </source>
</evidence>
<protein>
    <submittedName>
        <fullName evidence="9">Divalent metal cation transporter</fullName>
    </submittedName>
</protein>
<dbReference type="InterPro" id="IPR001046">
    <property type="entry name" value="NRAMP_fam"/>
</dbReference>
<keyword evidence="5 8" id="KW-1133">Transmembrane helix</keyword>
<comment type="caution">
    <text evidence="9">The sequence shown here is derived from an EMBL/GenBank/DDBJ whole genome shotgun (WGS) entry which is preliminary data.</text>
</comment>
<evidence type="ECO:0000256" key="6">
    <source>
        <dbReference type="ARBA" id="ARBA00023136"/>
    </source>
</evidence>
<dbReference type="GO" id="GO:0005886">
    <property type="term" value="C:plasma membrane"/>
    <property type="evidence" value="ECO:0007669"/>
    <property type="project" value="TreeGrafter"/>
</dbReference>
<feature type="transmembrane region" description="Helical" evidence="8">
    <location>
        <begin position="411"/>
        <end position="433"/>
    </location>
</feature>
<sequence length="435" mass="47046">MTHSPLNDDDPEQPSPVVGTSRPNLLRVLGPGLITGASDDDPSGIATYSQVGARYGYAMGWTMVMSYPLMVAIQIISARIGRTTGHGIAGILRLHYPTWLLAAVVMMLLTANIINLGADLGAMADALTLLLPAPRVLYVVLMAVICISMQLFLEYTRYVAVLKWLTLALFAYFGTLAIVHVDWAACAWGLVWPGWPWDRDMIVAVVAVLGTTISPYLFFWQASEEVEDMHVYPRRTDLYDAPSQGRRALLRIEIDTLVGMGFSNLVALAIILTTAATLHPNGILRIETSAQAAEALRPLAGRLAAEIFTLGIVGTGLLAVPVLAGSAAYAVGEMRRWPMGLARRPKEAQAFYAVLVIATLIGMILNFTPINPIRALYWSAVINGVTSVPVMIVMMLLASRRDIMGPFAIRGALRALGWLATGVMAAIVLAMFVTL</sequence>
<keyword evidence="10" id="KW-1185">Reference proteome</keyword>
<keyword evidence="2" id="KW-0813">Transport</keyword>
<accession>A0A7W4J5Y3</accession>
<reference evidence="9 10" key="1">
    <citation type="submission" date="2020-04" db="EMBL/GenBank/DDBJ databases">
        <title>Description of novel Gluconacetobacter.</title>
        <authorList>
            <person name="Sombolestani A."/>
        </authorList>
    </citation>
    <scope>NUCLEOTIDE SEQUENCE [LARGE SCALE GENOMIC DNA]</scope>
    <source>
        <strain evidence="9 10">LMG 21312</strain>
    </source>
</reference>
<name>A0A7W4J5Y3_9PROT</name>
<feature type="transmembrane region" description="Helical" evidence="8">
    <location>
        <begin position="136"/>
        <end position="153"/>
    </location>
</feature>
<feature type="transmembrane region" description="Helical" evidence="8">
    <location>
        <begin position="350"/>
        <end position="370"/>
    </location>
</feature>
<evidence type="ECO:0000256" key="4">
    <source>
        <dbReference type="ARBA" id="ARBA00022847"/>
    </source>
</evidence>
<feature type="transmembrane region" description="Helical" evidence="8">
    <location>
        <begin position="160"/>
        <end position="181"/>
    </location>
</feature>
<dbReference type="AlphaFoldDB" id="A0A7W4J5Y3"/>
<dbReference type="GO" id="GO:0005384">
    <property type="term" value="F:manganese ion transmembrane transporter activity"/>
    <property type="evidence" value="ECO:0007669"/>
    <property type="project" value="TreeGrafter"/>
</dbReference>
<dbReference type="GO" id="GO:0015086">
    <property type="term" value="F:cadmium ion transmembrane transporter activity"/>
    <property type="evidence" value="ECO:0007669"/>
    <property type="project" value="TreeGrafter"/>
</dbReference>
<comment type="subcellular location">
    <subcellularLocation>
        <location evidence="1">Membrane</location>
        <topology evidence="1">Multi-pass membrane protein</topology>
    </subcellularLocation>
</comment>
<evidence type="ECO:0000313" key="10">
    <source>
        <dbReference type="Proteomes" id="UP000561066"/>
    </source>
</evidence>
<keyword evidence="3 8" id="KW-0812">Transmembrane</keyword>
<evidence type="ECO:0000256" key="3">
    <source>
        <dbReference type="ARBA" id="ARBA00022692"/>
    </source>
</evidence>
<feature type="transmembrane region" description="Helical" evidence="8">
    <location>
        <begin position="376"/>
        <end position="399"/>
    </location>
</feature>
<evidence type="ECO:0000256" key="8">
    <source>
        <dbReference type="SAM" id="Phobius"/>
    </source>
</evidence>
<dbReference type="EMBL" id="JABEQH010000005">
    <property type="protein sequence ID" value="MBB2175297.1"/>
    <property type="molecule type" value="Genomic_DNA"/>
</dbReference>
<feature type="transmembrane region" description="Helical" evidence="8">
    <location>
        <begin position="58"/>
        <end position="77"/>
    </location>
</feature>
<dbReference type="PANTHER" id="PTHR11706">
    <property type="entry name" value="SOLUTE CARRIER PROTEIN FAMILY 11 MEMBER"/>
    <property type="match status" value="1"/>
</dbReference>
<proteinExistence type="predicted"/>
<keyword evidence="4" id="KW-0769">Symport</keyword>
<evidence type="ECO:0000256" key="7">
    <source>
        <dbReference type="SAM" id="MobiDB-lite"/>
    </source>
</evidence>
<keyword evidence="6 8" id="KW-0472">Membrane</keyword>
<gene>
    <name evidence="9" type="ORF">HLH21_05065</name>
</gene>
<feature type="transmembrane region" description="Helical" evidence="8">
    <location>
        <begin position="256"/>
        <end position="278"/>
    </location>
</feature>
<feature type="transmembrane region" description="Helical" evidence="8">
    <location>
        <begin position="307"/>
        <end position="329"/>
    </location>
</feature>
<evidence type="ECO:0000313" key="9">
    <source>
        <dbReference type="EMBL" id="MBB2175297.1"/>
    </source>
</evidence>
<evidence type="ECO:0000256" key="2">
    <source>
        <dbReference type="ARBA" id="ARBA00022448"/>
    </source>
</evidence>
<dbReference type="GO" id="GO:0015293">
    <property type="term" value="F:symporter activity"/>
    <property type="evidence" value="ECO:0007669"/>
    <property type="project" value="UniProtKB-KW"/>
</dbReference>
<dbReference type="RefSeq" id="WP_182941941.1">
    <property type="nucleotide sequence ID" value="NZ_JABEQH010000005.1"/>
</dbReference>